<organism evidence="4 5">
    <name type="scientific">Flexivirga alba</name>
    <dbReference type="NCBI Taxonomy" id="702742"/>
    <lineage>
        <taxon>Bacteria</taxon>
        <taxon>Bacillati</taxon>
        <taxon>Actinomycetota</taxon>
        <taxon>Actinomycetes</taxon>
        <taxon>Micrococcales</taxon>
        <taxon>Dermacoccaceae</taxon>
        <taxon>Flexivirga</taxon>
    </lineage>
</organism>
<accession>A0ABW2AGS8</accession>
<gene>
    <name evidence="4" type="ORF">ACFQDH_12205</name>
</gene>
<dbReference type="InterPro" id="IPR008930">
    <property type="entry name" value="Terpenoid_cyclase/PrenylTrfase"/>
</dbReference>
<dbReference type="EMBL" id="JBHSWH010000001">
    <property type="protein sequence ID" value="MFC6706000.1"/>
    <property type="molecule type" value="Genomic_DNA"/>
</dbReference>
<dbReference type="RefSeq" id="WP_382401641.1">
    <property type="nucleotide sequence ID" value="NZ_JBHSWH010000001.1"/>
</dbReference>
<evidence type="ECO:0000256" key="1">
    <source>
        <dbReference type="SAM" id="MobiDB-lite"/>
    </source>
</evidence>
<feature type="transmembrane region" description="Helical" evidence="2">
    <location>
        <begin position="394"/>
        <end position="414"/>
    </location>
</feature>
<dbReference type="SUPFAM" id="SSF48239">
    <property type="entry name" value="Terpenoid cyclases/Protein prenyltransferases"/>
    <property type="match status" value="1"/>
</dbReference>
<feature type="compositionally biased region" description="Low complexity" evidence="1">
    <location>
        <begin position="351"/>
        <end position="378"/>
    </location>
</feature>
<proteinExistence type="predicted"/>
<evidence type="ECO:0000313" key="5">
    <source>
        <dbReference type="Proteomes" id="UP001596298"/>
    </source>
</evidence>
<protein>
    <recommendedName>
        <fullName evidence="6">Peptidase</fullName>
    </recommendedName>
</protein>
<keyword evidence="2" id="KW-1133">Transmembrane helix</keyword>
<keyword evidence="5" id="KW-1185">Reference proteome</keyword>
<keyword evidence="2" id="KW-0472">Membrane</keyword>
<keyword evidence="2" id="KW-0812">Transmembrane</keyword>
<feature type="region of interest" description="Disordered" evidence="1">
    <location>
        <begin position="351"/>
        <end position="388"/>
    </location>
</feature>
<evidence type="ECO:0008006" key="6">
    <source>
        <dbReference type="Google" id="ProtNLM"/>
    </source>
</evidence>
<evidence type="ECO:0000256" key="3">
    <source>
        <dbReference type="SAM" id="SignalP"/>
    </source>
</evidence>
<evidence type="ECO:0000256" key="2">
    <source>
        <dbReference type="SAM" id="Phobius"/>
    </source>
</evidence>
<evidence type="ECO:0000313" key="4">
    <source>
        <dbReference type="EMBL" id="MFC6706000.1"/>
    </source>
</evidence>
<feature type="chain" id="PRO_5046046608" description="Peptidase" evidence="3">
    <location>
        <begin position="29"/>
        <end position="422"/>
    </location>
</feature>
<name>A0ABW2AGS8_9MICO</name>
<feature type="signal peptide" evidence="3">
    <location>
        <begin position="1"/>
        <end position="28"/>
    </location>
</feature>
<dbReference type="Gene3D" id="1.50.10.20">
    <property type="match status" value="1"/>
</dbReference>
<sequence>MTTTLRARAGLTGIFALACAGLTGIAVAAPASAATPDASTGAHFLASELAAGGDHFSVSSGGTNYADYGLTIDGILGLDAAQTGQAEAQRAASYITKNAAAYNTYGQDVYAGATAKLLVFAQAQGLPTGGYLSQLKSLEQTTGQFKDKSAYGDYSNTIGQSLAIVGLARAGQSDAKAVDFLLKQQCNDGGFRMTFADTQCTTTAGDTDATSLAVQALSAAGGHDAAVTKAVNFIAGEQQSNGGVVEPAAQAAPNTNSTGLAAVAFALTGKTAEAAKAKAFVAGLQFGCTSPAALRGGFAFDQKSFDALRAKGSKATVSDKEHRATTQAVLALVQQPYLKISAGGSATAPALSCATSSPTTSATSTASSTSVSATSTTTGPPIITDGSQTGGGNAGVLFAGAAVLGGAALAGTGLRRRLRSRD</sequence>
<keyword evidence="3" id="KW-0732">Signal</keyword>
<dbReference type="Proteomes" id="UP001596298">
    <property type="component" value="Unassembled WGS sequence"/>
</dbReference>
<reference evidence="5" key="1">
    <citation type="journal article" date="2019" name="Int. J. Syst. Evol. Microbiol.">
        <title>The Global Catalogue of Microorganisms (GCM) 10K type strain sequencing project: providing services to taxonomists for standard genome sequencing and annotation.</title>
        <authorList>
            <consortium name="The Broad Institute Genomics Platform"/>
            <consortium name="The Broad Institute Genome Sequencing Center for Infectious Disease"/>
            <person name="Wu L."/>
            <person name="Ma J."/>
        </authorList>
    </citation>
    <scope>NUCLEOTIDE SEQUENCE [LARGE SCALE GENOMIC DNA]</scope>
    <source>
        <strain evidence="5">CCUG 58127</strain>
    </source>
</reference>
<comment type="caution">
    <text evidence="4">The sequence shown here is derived from an EMBL/GenBank/DDBJ whole genome shotgun (WGS) entry which is preliminary data.</text>
</comment>
<dbReference type="PROSITE" id="PS51257">
    <property type="entry name" value="PROKAR_LIPOPROTEIN"/>
    <property type="match status" value="1"/>
</dbReference>